<gene>
    <name evidence="1" type="ORF">RGQ30_13200</name>
</gene>
<dbReference type="AlphaFoldDB" id="A0AA86IYH7"/>
<accession>A0AA86IYH7</accession>
<name>A0AA86IYH7_9BURK</name>
<proteinExistence type="predicted"/>
<evidence type="ECO:0000313" key="2">
    <source>
        <dbReference type="Proteomes" id="UP001329151"/>
    </source>
</evidence>
<protein>
    <recommendedName>
        <fullName evidence="3">Peptidase C51 domain-containing protein</fullName>
    </recommendedName>
</protein>
<sequence length="72" mass="8078">MIDSSSCKNYSPEAGDIAVIPNVEGGRPEGHIAMFTGKEWISDFKQRDMWGGPIYRKADPDVAIYRFPKDSK</sequence>
<evidence type="ECO:0000313" key="1">
    <source>
        <dbReference type="EMBL" id="BET25819.1"/>
    </source>
</evidence>
<keyword evidence="2" id="KW-1185">Reference proteome</keyword>
<evidence type="ECO:0008006" key="3">
    <source>
        <dbReference type="Google" id="ProtNLM"/>
    </source>
</evidence>
<dbReference type="EMBL" id="AP028947">
    <property type="protein sequence ID" value="BET25819.1"/>
    <property type="molecule type" value="Genomic_DNA"/>
</dbReference>
<dbReference type="Proteomes" id="UP001329151">
    <property type="component" value="Chromosome"/>
</dbReference>
<dbReference type="KEGG" id="lto:RGQ30_13200"/>
<dbReference type="Gene3D" id="3.90.1720.10">
    <property type="entry name" value="endopeptidase domain like (from Nostoc punctiforme)"/>
    <property type="match status" value="1"/>
</dbReference>
<reference evidence="1 2" key="1">
    <citation type="submission" date="2023-10" db="EMBL/GenBank/DDBJ databases">
        <title>Complete Genome Sequence of Limnobacter thiooxidans CS-K2T, Isolated from freshwater lake sediments in Bavaria, Germany.</title>
        <authorList>
            <person name="Naruki M."/>
            <person name="Watanabe A."/>
            <person name="Warashina T."/>
            <person name="Morita T."/>
            <person name="Arakawa K."/>
        </authorList>
    </citation>
    <scope>NUCLEOTIDE SEQUENCE [LARGE SCALE GENOMIC DNA]</scope>
    <source>
        <strain evidence="1 2">CS-K2</strain>
    </source>
</reference>
<organism evidence="1 2">
    <name type="scientific">Limnobacter thiooxidans</name>
    <dbReference type="NCBI Taxonomy" id="131080"/>
    <lineage>
        <taxon>Bacteria</taxon>
        <taxon>Pseudomonadati</taxon>
        <taxon>Pseudomonadota</taxon>
        <taxon>Betaproteobacteria</taxon>
        <taxon>Burkholderiales</taxon>
        <taxon>Burkholderiaceae</taxon>
        <taxon>Limnobacter</taxon>
    </lineage>
</organism>